<dbReference type="Proteomes" id="UP000270547">
    <property type="component" value="Segment"/>
</dbReference>
<dbReference type="InterPro" id="IPR001810">
    <property type="entry name" value="F-box_dom"/>
</dbReference>
<proteinExistence type="predicted"/>
<dbReference type="PROSITE" id="PS50181">
    <property type="entry name" value="FBOX"/>
    <property type="match status" value="1"/>
</dbReference>
<accession>A0A2R8FG48</accession>
<gene>
    <name evidence="2" type="ORF">ZAZAV_585</name>
</gene>
<organism evidence="2">
    <name type="scientific">Cedratvirus Zaza IHUMI</name>
    <dbReference type="NCBI Taxonomy" id="2126979"/>
    <lineage>
        <taxon>Viruses</taxon>
        <taxon>Pithoviruses</taxon>
    </lineage>
</organism>
<evidence type="ECO:0000313" key="2">
    <source>
        <dbReference type="EMBL" id="SPN79896.1"/>
    </source>
</evidence>
<protein>
    <submittedName>
        <fullName evidence="2">F-box domain-containing protein</fullName>
    </submittedName>
</protein>
<sequence length="322" mass="38195">MNSLPGELLLCVADHMCYVDILSLRRTCSYYRDFLPCPNFRKLLVEKLQPYSSDAEKIVQEIDKSGAVIAGSFILHVLYDSVWQPNDIDIFEGSRSWGEYKYQDMPFCSQMLTFTNMGYVDCHRYEYLPSFLTRMYKSKHEKELLFNHIPIGYVSPMRFIYYSFDMDLVKVAYHKGKLYVKNWNKLIQRKDLIVPASLALLGKVTSPGERWYKEVALEKMEYRKNKYQERGFSITETDKKEELLDEAYEMFTCVREGRFSDHRKNLVYYLKSFKFNYYLNPEEPDERMIEEEEQEEDKEGGFLAFLLENGLSLNEQATPHLE</sequence>
<feature type="domain" description="F-box" evidence="1">
    <location>
        <begin position="1"/>
        <end position="43"/>
    </location>
</feature>
<evidence type="ECO:0000259" key="1">
    <source>
        <dbReference type="PROSITE" id="PS50181"/>
    </source>
</evidence>
<dbReference type="EMBL" id="LT994652">
    <property type="protein sequence ID" value="SPN79896.1"/>
    <property type="molecule type" value="Genomic_DNA"/>
</dbReference>
<name>A0A2R8FG48_9VIRU</name>
<reference evidence="2" key="1">
    <citation type="submission" date="2018-03" db="EMBL/GenBank/DDBJ databases">
        <authorList>
            <consortium name="Urmite Genomes"/>
        </authorList>
    </citation>
    <scope>NUCLEOTIDE SEQUENCE [LARGE SCALE GENOMIC DNA]</scope>
    <source>
        <strain evidence="2">IHUMI-S29</strain>
    </source>
</reference>